<accession>A0A2X2E4T0</accession>
<evidence type="ECO:0000313" key="1">
    <source>
        <dbReference type="EMBL" id="SAP44039.1"/>
    </source>
</evidence>
<name>A0A2X2E4T0_RAOPL</name>
<gene>
    <name evidence="2" type="ORF">NCTC12998_07984</name>
    <name evidence="1" type="ORF">SAMEA2273876_00259</name>
</gene>
<evidence type="ECO:0000313" key="4">
    <source>
        <dbReference type="Proteomes" id="UP000345637"/>
    </source>
</evidence>
<evidence type="ECO:0000313" key="2">
    <source>
        <dbReference type="EMBL" id="VFS94383.1"/>
    </source>
</evidence>
<sequence length="52" mass="6125">MINAMRKFQELLQIIFKTQTVETINACKSAIGKHYFLQLFNSIFLPVKLCKY</sequence>
<dbReference type="EMBL" id="CAADJE010000044">
    <property type="protein sequence ID" value="VFS94383.1"/>
    <property type="molecule type" value="Genomic_DNA"/>
</dbReference>
<dbReference type="Proteomes" id="UP000345637">
    <property type="component" value="Unassembled WGS sequence"/>
</dbReference>
<proteinExistence type="predicted"/>
<dbReference type="Proteomes" id="UP000078124">
    <property type="component" value="Unassembled WGS sequence"/>
</dbReference>
<dbReference type="EMBL" id="FLAC01000001">
    <property type="protein sequence ID" value="SAP44039.1"/>
    <property type="molecule type" value="Genomic_DNA"/>
</dbReference>
<reference evidence="2 4" key="1">
    <citation type="submission" date="2019-03" db="EMBL/GenBank/DDBJ databases">
        <authorList>
            <consortium name="Pathogen Informatics"/>
        </authorList>
    </citation>
    <scope>NUCLEOTIDE SEQUENCE [LARGE SCALE GENOMIC DNA]</scope>
    <source>
        <strain evidence="1 3">2880STDY5682802</strain>
        <strain evidence="2 4">NCTC12998</strain>
    </source>
</reference>
<organism evidence="2 4">
    <name type="scientific">Raoultella planticola</name>
    <name type="common">Klebsiella planticola</name>
    <dbReference type="NCBI Taxonomy" id="575"/>
    <lineage>
        <taxon>Bacteria</taxon>
        <taxon>Pseudomonadati</taxon>
        <taxon>Pseudomonadota</taxon>
        <taxon>Gammaproteobacteria</taxon>
        <taxon>Enterobacterales</taxon>
        <taxon>Enterobacteriaceae</taxon>
        <taxon>Klebsiella/Raoultella group</taxon>
        <taxon>Raoultella</taxon>
    </lineage>
</organism>
<protein>
    <submittedName>
        <fullName evidence="2">Uncharacterized protein</fullName>
    </submittedName>
</protein>
<evidence type="ECO:0000313" key="3">
    <source>
        <dbReference type="Proteomes" id="UP000078124"/>
    </source>
</evidence>
<dbReference type="AlphaFoldDB" id="A0A2X2E4T0"/>